<keyword evidence="2" id="KW-0472">Membrane</keyword>
<keyword evidence="4" id="KW-1185">Reference proteome</keyword>
<dbReference type="GeneID" id="72001156"/>
<feature type="transmembrane region" description="Helical" evidence="2">
    <location>
        <begin position="240"/>
        <end position="261"/>
    </location>
</feature>
<protein>
    <submittedName>
        <fullName evidence="3">Uncharacterized protein</fullName>
    </submittedName>
</protein>
<accession>A0ABQ8KKN6</accession>
<keyword evidence="2" id="KW-0812">Transmembrane</keyword>
<evidence type="ECO:0000313" key="4">
    <source>
        <dbReference type="Proteomes" id="UP000814176"/>
    </source>
</evidence>
<sequence length="294" mass="32880">MPITDVRQSTAAEPQVNYDSPCTSPERSSVNATSCPDPKLLATSYSSKLRKSGSSAFSEKRSSAKSVHLIIPPPGKAPATQSQQCVNFLRAVGLPHELKSEASDGWCPAWEVFPLKVFRGAEYKVLRIQGEWDDAALLSELRKTYDDLRTIWRKWFSLRNVASVMFNIMLNVIVESQADHSIVYPQRLGPAKVSPSKNMRLRWFLHHPSYMKGRHEFMQVLTVRTDLGIEFVERWQLSRIAIAIMLPVLLSVVIGVVYSIAAKDPSTAFTIAGYLTSAYSVCLVLVGLLNFVDF</sequence>
<dbReference type="Proteomes" id="UP000814176">
    <property type="component" value="Unassembled WGS sequence"/>
</dbReference>
<feature type="transmembrane region" description="Helical" evidence="2">
    <location>
        <begin position="267"/>
        <end position="292"/>
    </location>
</feature>
<comment type="caution">
    <text evidence="3">The sequence shown here is derived from an EMBL/GenBank/DDBJ whole genome shotgun (WGS) entry which is preliminary data.</text>
</comment>
<feature type="compositionally biased region" description="Polar residues" evidence="1">
    <location>
        <begin position="1"/>
        <end position="34"/>
    </location>
</feature>
<dbReference type="EMBL" id="JADCUA010000007">
    <property type="protein sequence ID" value="KAH9838714.1"/>
    <property type="molecule type" value="Genomic_DNA"/>
</dbReference>
<evidence type="ECO:0000313" key="3">
    <source>
        <dbReference type="EMBL" id="KAH9838714.1"/>
    </source>
</evidence>
<name>A0ABQ8KKN6_9APHY</name>
<keyword evidence="2" id="KW-1133">Transmembrane helix</keyword>
<reference evidence="3 4" key="1">
    <citation type="journal article" date="2021" name="Environ. Microbiol.">
        <title>Gene family expansions and transcriptome signatures uncover fungal adaptations to wood decay.</title>
        <authorList>
            <person name="Hage H."/>
            <person name="Miyauchi S."/>
            <person name="Viragh M."/>
            <person name="Drula E."/>
            <person name="Min B."/>
            <person name="Chaduli D."/>
            <person name="Navarro D."/>
            <person name="Favel A."/>
            <person name="Norest M."/>
            <person name="Lesage-Meessen L."/>
            <person name="Balint B."/>
            <person name="Merenyi Z."/>
            <person name="de Eugenio L."/>
            <person name="Morin E."/>
            <person name="Martinez A.T."/>
            <person name="Baldrian P."/>
            <person name="Stursova M."/>
            <person name="Martinez M.J."/>
            <person name="Novotny C."/>
            <person name="Magnuson J.K."/>
            <person name="Spatafora J.W."/>
            <person name="Maurice S."/>
            <person name="Pangilinan J."/>
            <person name="Andreopoulos W."/>
            <person name="LaButti K."/>
            <person name="Hundley H."/>
            <person name="Na H."/>
            <person name="Kuo A."/>
            <person name="Barry K."/>
            <person name="Lipzen A."/>
            <person name="Henrissat B."/>
            <person name="Riley R."/>
            <person name="Ahrendt S."/>
            <person name="Nagy L.G."/>
            <person name="Grigoriev I.V."/>
            <person name="Martin F."/>
            <person name="Rosso M.N."/>
        </authorList>
    </citation>
    <scope>NUCLEOTIDE SEQUENCE [LARGE SCALE GENOMIC DNA]</scope>
    <source>
        <strain evidence="3 4">CIRM-BRFM 1785</strain>
    </source>
</reference>
<evidence type="ECO:0000256" key="1">
    <source>
        <dbReference type="SAM" id="MobiDB-lite"/>
    </source>
</evidence>
<gene>
    <name evidence="3" type="ORF">C8Q71DRAFT_705002</name>
</gene>
<feature type="region of interest" description="Disordered" evidence="1">
    <location>
        <begin position="1"/>
        <end position="39"/>
    </location>
</feature>
<dbReference type="RefSeq" id="XP_047780629.1">
    <property type="nucleotide sequence ID" value="XM_047920424.1"/>
</dbReference>
<proteinExistence type="predicted"/>
<organism evidence="3 4">
    <name type="scientific">Rhodofomes roseus</name>
    <dbReference type="NCBI Taxonomy" id="34475"/>
    <lineage>
        <taxon>Eukaryota</taxon>
        <taxon>Fungi</taxon>
        <taxon>Dikarya</taxon>
        <taxon>Basidiomycota</taxon>
        <taxon>Agaricomycotina</taxon>
        <taxon>Agaricomycetes</taxon>
        <taxon>Polyporales</taxon>
        <taxon>Rhodofomes</taxon>
    </lineage>
</organism>
<evidence type="ECO:0000256" key="2">
    <source>
        <dbReference type="SAM" id="Phobius"/>
    </source>
</evidence>